<sequence>MTEIYSFYRAVIVRETRKLLRQRDRLSAAMVRPILWLWVIGGGMQALAGPGYTARLLPGIVGMTVLFGGMVGGLSLAFDRDAGTMRLLVTSPVRQHHILIVKSLAAAVAALVQAGLLLLILGVLEALHWLVLKAGFDLSSLFPWLGKSEWPSLLWLLTSLTLSSVACGTLGVLCGTFAKSIDGFAVMMNFVIFPLFFFSGALYPTAPMPYFARLLSQLNPFTYCVDLLRHAFQSHAEFNAAYSVIVLTAATVVMLWVACWQFSRQGAVIPLRK</sequence>
<feature type="transmembrane region" description="Helical" evidence="5">
    <location>
        <begin position="240"/>
        <end position="263"/>
    </location>
</feature>
<name>A0ABQ5YVR4_9BURK</name>
<evidence type="ECO:0000259" key="6">
    <source>
        <dbReference type="PROSITE" id="PS51012"/>
    </source>
</evidence>
<keyword evidence="3 5" id="KW-1133">Transmembrane helix</keyword>
<keyword evidence="4 5" id="KW-0472">Membrane</keyword>
<dbReference type="Proteomes" id="UP001156664">
    <property type="component" value="Unassembled WGS sequence"/>
</dbReference>
<dbReference type="InterPro" id="IPR051784">
    <property type="entry name" value="Nod_factor_ABC_transporter"/>
</dbReference>
<reference evidence="8" key="1">
    <citation type="journal article" date="2019" name="Int. J. Syst. Evol. Microbiol.">
        <title>The Global Catalogue of Microorganisms (GCM) 10K type strain sequencing project: providing services to taxonomists for standard genome sequencing and annotation.</title>
        <authorList>
            <consortium name="The Broad Institute Genomics Platform"/>
            <consortium name="The Broad Institute Genome Sequencing Center for Infectious Disease"/>
            <person name="Wu L."/>
            <person name="Ma J."/>
        </authorList>
    </citation>
    <scope>NUCLEOTIDE SEQUENCE [LARGE SCALE GENOMIC DNA]</scope>
    <source>
        <strain evidence="8">NBRC 105857</strain>
    </source>
</reference>
<evidence type="ECO:0000313" key="8">
    <source>
        <dbReference type="Proteomes" id="UP001156664"/>
    </source>
</evidence>
<feature type="transmembrane region" description="Helical" evidence="5">
    <location>
        <begin position="99"/>
        <end position="132"/>
    </location>
</feature>
<evidence type="ECO:0000256" key="4">
    <source>
        <dbReference type="ARBA" id="ARBA00023136"/>
    </source>
</evidence>
<dbReference type="PANTHER" id="PTHR43229:SF2">
    <property type="entry name" value="NODULATION PROTEIN J"/>
    <property type="match status" value="1"/>
</dbReference>
<comment type="subcellular location">
    <subcellularLocation>
        <location evidence="5">Cell inner membrane</location>
        <topology evidence="5">Multi-pass membrane protein</topology>
    </subcellularLocation>
    <subcellularLocation>
        <location evidence="1">Membrane</location>
        <topology evidence="1">Multi-pass membrane protein</topology>
    </subcellularLocation>
</comment>
<comment type="caution">
    <text evidence="7">The sequence shown here is derived from an EMBL/GenBank/DDBJ whole genome shotgun (WGS) entry which is preliminary data.</text>
</comment>
<dbReference type="PROSITE" id="PS51012">
    <property type="entry name" value="ABC_TM2"/>
    <property type="match status" value="1"/>
</dbReference>
<feature type="domain" description="ABC transmembrane type-2" evidence="6">
    <location>
        <begin position="20"/>
        <end position="265"/>
    </location>
</feature>
<comment type="similarity">
    <text evidence="5">Belongs to the ABC-2 integral membrane protein family.</text>
</comment>
<dbReference type="InterPro" id="IPR000412">
    <property type="entry name" value="ABC_2_transport"/>
</dbReference>
<dbReference type="PANTHER" id="PTHR43229">
    <property type="entry name" value="NODULATION PROTEIN J"/>
    <property type="match status" value="1"/>
</dbReference>
<feature type="transmembrane region" description="Helical" evidence="5">
    <location>
        <begin position="26"/>
        <end position="48"/>
    </location>
</feature>
<accession>A0ABQ5YVR4</accession>
<keyword evidence="2 5" id="KW-0812">Transmembrane</keyword>
<keyword evidence="5" id="KW-0813">Transport</keyword>
<proteinExistence type="inferred from homology"/>
<dbReference type="PIRSF" id="PIRSF006648">
    <property type="entry name" value="DrrB"/>
    <property type="match status" value="1"/>
</dbReference>
<dbReference type="InterPro" id="IPR047817">
    <property type="entry name" value="ABC2_TM_bact-type"/>
</dbReference>
<evidence type="ECO:0000256" key="5">
    <source>
        <dbReference type="RuleBase" id="RU361157"/>
    </source>
</evidence>
<feature type="transmembrane region" description="Helical" evidence="5">
    <location>
        <begin position="152"/>
        <end position="174"/>
    </location>
</feature>
<feature type="transmembrane region" description="Helical" evidence="5">
    <location>
        <begin position="60"/>
        <end position="78"/>
    </location>
</feature>
<evidence type="ECO:0000313" key="7">
    <source>
        <dbReference type="EMBL" id="GLR27577.1"/>
    </source>
</evidence>
<evidence type="ECO:0000256" key="3">
    <source>
        <dbReference type="ARBA" id="ARBA00022989"/>
    </source>
</evidence>
<protein>
    <recommendedName>
        <fullName evidence="5">Transport permease protein</fullName>
    </recommendedName>
</protein>
<dbReference type="InterPro" id="IPR013525">
    <property type="entry name" value="ABC2_TM"/>
</dbReference>
<dbReference type="EMBL" id="BSOJ01000032">
    <property type="protein sequence ID" value="GLR27577.1"/>
    <property type="molecule type" value="Genomic_DNA"/>
</dbReference>
<feature type="transmembrane region" description="Helical" evidence="5">
    <location>
        <begin position="186"/>
        <end position="206"/>
    </location>
</feature>
<evidence type="ECO:0000256" key="2">
    <source>
        <dbReference type="ARBA" id="ARBA00022692"/>
    </source>
</evidence>
<organism evidence="7 8">
    <name type="scientific">Limnobacter litoralis</name>
    <dbReference type="NCBI Taxonomy" id="481366"/>
    <lineage>
        <taxon>Bacteria</taxon>
        <taxon>Pseudomonadati</taxon>
        <taxon>Pseudomonadota</taxon>
        <taxon>Betaproteobacteria</taxon>
        <taxon>Burkholderiales</taxon>
        <taxon>Burkholderiaceae</taxon>
        <taxon>Limnobacter</taxon>
    </lineage>
</organism>
<evidence type="ECO:0000256" key="1">
    <source>
        <dbReference type="ARBA" id="ARBA00004141"/>
    </source>
</evidence>
<gene>
    <name evidence="7" type="ORF">GCM10007875_26680</name>
</gene>
<keyword evidence="5" id="KW-1003">Cell membrane</keyword>
<dbReference type="Pfam" id="PF01061">
    <property type="entry name" value="ABC2_membrane"/>
    <property type="match status" value="1"/>
</dbReference>
<keyword evidence="8" id="KW-1185">Reference proteome</keyword>
<dbReference type="RefSeq" id="WP_284282407.1">
    <property type="nucleotide sequence ID" value="NZ_BSOJ01000032.1"/>
</dbReference>